<keyword evidence="7 13" id="KW-0472">Membrane</keyword>
<feature type="region of interest" description="Disordered" evidence="12">
    <location>
        <begin position="526"/>
        <end position="589"/>
    </location>
</feature>
<evidence type="ECO:0000256" key="3">
    <source>
        <dbReference type="ARBA" id="ARBA00022692"/>
    </source>
</evidence>
<feature type="transmembrane region" description="Helical" evidence="13">
    <location>
        <begin position="369"/>
        <end position="388"/>
    </location>
</feature>
<comment type="similarity">
    <text evidence="11">Belongs to the monovalent cation:proton antiporter 1 (CPA1) transporter (TC 2.A.36) family.</text>
</comment>
<evidence type="ECO:0000256" key="9">
    <source>
        <dbReference type="ARBA" id="ARBA00047524"/>
    </source>
</evidence>
<evidence type="ECO:0000313" key="15">
    <source>
        <dbReference type="EMBL" id="QDZ25656.1"/>
    </source>
</evidence>
<keyword evidence="8 11" id="KW-0739">Sodium transport</keyword>
<keyword evidence="3 11" id="KW-0812">Transmembrane</keyword>
<dbReference type="InterPro" id="IPR018422">
    <property type="entry name" value="Cation/H_exchanger_CPA1"/>
</dbReference>
<comment type="catalytic activity">
    <reaction evidence="9">
        <text>Na(+)(in) + H(+)(out) = Na(+)(out) + H(+)(in)</text>
        <dbReference type="Rhea" id="RHEA:29419"/>
        <dbReference type="ChEBI" id="CHEBI:15378"/>
        <dbReference type="ChEBI" id="CHEBI:29101"/>
    </reaction>
</comment>
<feature type="compositionally biased region" description="Acidic residues" evidence="12">
    <location>
        <begin position="580"/>
        <end position="589"/>
    </location>
</feature>
<dbReference type="Pfam" id="PF00999">
    <property type="entry name" value="Na_H_Exchanger"/>
    <property type="match status" value="1"/>
</dbReference>
<feature type="compositionally biased region" description="Polar residues" evidence="12">
    <location>
        <begin position="561"/>
        <end position="575"/>
    </location>
</feature>
<gene>
    <name evidence="15" type="ORF">A3770_18p81740</name>
</gene>
<organism evidence="15 16">
    <name type="scientific">Chloropicon primus</name>
    <dbReference type="NCBI Taxonomy" id="1764295"/>
    <lineage>
        <taxon>Eukaryota</taxon>
        <taxon>Viridiplantae</taxon>
        <taxon>Chlorophyta</taxon>
        <taxon>Chloropicophyceae</taxon>
        <taxon>Chloropicales</taxon>
        <taxon>Chloropicaceae</taxon>
        <taxon>Chloropicon</taxon>
    </lineage>
</organism>
<dbReference type="NCBIfam" id="TIGR00840">
    <property type="entry name" value="b_cpa1"/>
    <property type="match status" value="1"/>
</dbReference>
<dbReference type="GO" id="GO:0015385">
    <property type="term" value="F:sodium:proton antiporter activity"/>
    <property type="evidence" value="ECO:0007669"/>
    <property type="project" value="InterPro"/>
</dbReference>
<dbReference type="GO" id="GO:0051453">
    <property type="term" value="P:regulation of intracellular pH"/>
    <property type="evidence" value="ECO:0007669"/>
    <property type="project" value="TreeGrafter"/>
</dbReference>
<keyword evidence="2 11" id="KW-0813">Transport</keyword>
<dbReference type="PANTHER" id="PTHR10110">
    <property type="entry name" value="SODIUM/HYDROGEN EXCHANGER"/>
    <property type="match status" value="1"/>
</dbReference>
<dbReference type="GO" id="GO:0005768">
    <property type="term" value="C:endosome"/>
    <property type="evidence" value="ECO:0007669"/>
    <property type="project" value="TreeGrafter"/>
</dbReference>
<accession>A0A5B8N045</accession>
<evidence type="ECO:0000256" key="1">
    <source>
        <dbReference type="ARBA" id="ARBA00004141"/>
    </source>
</evidence>
<keyword evidence="11" id="KW-0050">Antiport</keyword>
<evidence type="ECO:0000256" key="7">
    <source>
        <dbReference type="ARBA" id="ARBA00023136"/>
    </source>
</evidence>
<dbReference type="PRINTS" id="PR01084">
    <property type="entry name" value="NAHEXCHNGR"/>
</dbReference>
<feature type="transmembrane region" description="Helical" evidence="13">
    <location>
        <begin position="6"/>
        <end position="30"/>
    </location>
</feature>
<evidence type="ECO:0000256" key="5">
    <source>
        <dbReference type="ARBA" id="ARBA00023053"/>
    </source>
</evidence>
<feature type="transmembrane region" description="Helical" evidence="13">
    <location>
        <begin position="243"/>
        <end position="261"/>
    </location>
</feature>
<evidence type="ECO:0000256" key="10">
    <source>
        <dbReference type="ARBA" id="ARBA00047912"/>
    </source>
</evidence>
<dbReference type="EMBL" id="CP031051">
    <property type="protein sequence ID" value="QDZ25656.1"/>
    <property type="molecule type" value="Genomic_DNA"/>
</dbReference>
<dbReference type="AlphaFoldDB" id="A0A5B8N045"/>
<evidence type="ECO:0000256" key="13">
    <source>
        <dbReference type="SAM" id="Phobius"/>
    </source>
</evidence>
<dbReference type="Gene3D" id="6.10.140.1330">
    <property type="match status" value="1"/>
</dbReference>
<evidence type="ECO:0000256" key="8">
    <source>
        <dbReference type="ARBA" id="ARBA00023201"/>
    </source>
</evidence>
<feature type="transmembrane region" description="Helical" evidence="13">
    <location>
        <begin position="336"/>
        <end position="357"/>
    </location>
</feature>
<keyword evidence="4 13" id="KW-1133">Transmembrane helix</keyword>
<evidence type="ECO:0000313" key="16">
    <source>
        <dbReference type="Proteomes" id="UP000316726"/>
    </source>
</evidence>
<dbReference type="GO" id="GO:0015386">
    <property type="term" value="F:potassium:proton antiporter activity"/>
    <property type="evidence" value="ECO:0007669"/>
    <property type="project" value="TreeGrafter"/>
</dbReference>
<feature type="transmembrane region" description="Helical" evidence="13">
    <location>
        <begin position="42"/>
        <end position="59"/>
    </location>
</feature>
<feature type="transmembrane region" description="Helical" evidence="13">
    <location>
        <begin position="139"/>
        <end position="158"/>
    </location>
</feature>
<name>A0A5B8N045_9CHLO</name>
<dbReference type="InterPro" id="IPR006153">
    <property type="entry name" value="Cation/H_exchanger_TM"/>
</dbReference>
<protein>
    <recommendedName>
        <fullName evidence="11">Sodium/hydrogen exchanger</fullName>
    </recommendedName>
</protein>
<comment type="subcellular location">
    <subcellularLocation>
        <location evidence="1">Membrane</location>
        <topology evidence="1">Multi-pass membrane protein</topology>
    </subcellularLocation>
</comment>
<feature type="transmembrane region" description="Helical" evidence="13">
    <location>
        <begin position="298"/>
        <end position="316"/>
    </location>
</feature>
<feature type="transmembrane region" description="Helical" evidence="13">
    <location>
        <begin position="103"/>
        <end position="127"/>
    </location>
</feature>
<evidence type="ECO:0000256" key="4">
    <source>
        <dbReference type="ARBA" id="ARBA00022989"/>
    </source>
</evidence>
<dbReference type="InterPro" id="IPR004709">
    <property type="entry name" value="NaH_exchanger"/>
</dbReference>
<sequence>MKLPDEALASFSICILLSLLIVAMLVGYLLRQWGVSYVQEAGVALALGVLAGLVVQYLSGDQDEQKWFTFQPKFFFLFLLPPIIFDSGFGLNMKAFFRNFGSICMFAFFGTFVSACVFGLIIYYAGVFGVCYQLPLLEAFLFGSLISATDPVTVLAIFHSLKVEPKMYSLVFGESVLNDAVAIVLYKTLVSFKGKEVSVKSCGIAVGQFLTIFVGSFTIGTTVALISSLLFKKASFARSKNNDTTLQVAIAVLFPYCAYMIAEGLTLSGIVAILFTGVTMAHYTVKNLGHEASSQLRSFFRVVASLAETFIFIYIGEEMFLANQTWKHISLTGVTFGAVLVSRVFNIFPGAWVLNLFTRKPEKKIPFTYQKMLWFSGLRGGIAFALALETFKDIDVEHAQAILNATLLIIVFTVVVNGGLTVAALKRLKIQMGYIEHNRRSYGEINFTGSVGAGEAGSRRSSTDRKHKIKDMASIVKLQAYIKAWKYNSSFEVLDRKYLMPFFTLQTEYGNGSRGYSKMSMDVELTDQGKPEDGEEDTFAEGEKDTQLEMEQSDEDVEIQATRSGSIRLVSSTQSRSEKDEVEAIASEE</sequence>
<proteinExistence type="inferred from homology"/>
<evidence type="ECO:0000259" key="14">
    <source>
        <dbReference type="Pfam" id="PF00999"/>
    </source>
</evidence>
<evidence type="ECO:0000256" key="12">
    <source>
        <dbReference type="SAM" id="MobiDB-lite"/>
    </source>
</evidence>
<feature type="transmembrane region" description="Helical" evidence="13">
    <location>
        <begin position="400"/>
        <end position="425"/>
    </location>
</feature>
<feature type="transmembrane region" description="Helical" evidence="13">
    <location>
        <begin position="74"/>
        <end position="91"/>
    </location>
</feature>
<keyword evidence="6 11" id="KW-0406">Ion transport</keyword>
<reference evidence="15 16" key="1">
    <citation type="submission" date="2018-07" db="EMBL/GenBank/DDBJ databases">
        <title>The complete nuclear genome of the prasinophyte Chloropicon primus (CCMP1205).</title>
        <authorList>
            <person name="Pombert J.-F."/>
            <person name="Otis C."/>
            <person name="Turmel M."/>
            <person name="Lemieux C."/>
        </authorList>
    </citation>
    <scope>NUCLEOTIDE SEQUENCE [LARGE SCALE GENOMIC DNA]</scope>
    <source>
        <strain evidence="15 16">CCMP1205</strain>
    </source>
</reference>
<dbReference type="GO" id="GO:0005886">
    <property type="term" value="C:plasma membrane"/>
    <property type="evidence" value="ECO:0007669"/>
    <property type="project" value="TreeGrafter"/>
</dbReference>
<comment type="catalytic activity">
    <reaction evidence="10">
        <text>K(+)(in) + H(+)(out) = K(+)(out) + H(+)(in)</text>
        <dbReference type="Rhea" id="RHEA:29467"/>
        <dbReference type="ChEBI" id="CHEBI:15378"/>
        <dbReference type="ChEBI" id="CHEBI:29103"/>
    </reaction>
</comment>
<keyword evidence="5" id="KW-0915">Sodium</keyword>
<evidence type="ECO:0000256" key="11">
    <source>
        <dbReference type="RuleBase" id="RU003722"/>
    </source>
</evidence>
<feature type="transmembrane region" description="Helical" evidence="13">
    <location>
        <begin position="209"/>
        <end position="231"/>
    </location>
</feature>
<feature type="domain" description="Cation/H+ exchanger transmembrane" evidence="14">
    <location>
        <begin position="23"/>
        <end position="426"/>
    </location>
</feature>
<keyword evidence="16" id="KW-1185">Reference proteome</keyword>
<dbReference type="PANTHER" id="PTHR10110:SF187">
    <property type="entry name" value="SODIUM_HYDROGEN EXCHANGER"/>
    <property type="match status" value="1"/>
</dbReference>
<evidence type="ECO:0000256" key="2">
    <source>
        <dbReference type="ARBA" id="ARBA00022448"/>
    </source>
</evidence>
<dbReference type="GO" id="GO:0098719">
    <property type="term" value="P:sodium ion import across plasma membrane"/>
    <property type="evidence" value="ECO:0007669"/>
    <property type="project" value="TreeGrafter"/>
</dbReference>
<evidence type="ECO:0000256" key="6">
    <source>
        <dbReference type="ARBA" id="ARBA00023065"/>
    </source>
</evidence>
<dbReference type="OrthoDB" id="196264at2759"/>
<dbReference type="Proteomes" id="UP000316726">
    <property type="component" value="Chromosome 18"/>
</dbReference>